<evidence type="ECO:0000313" key="4">
    <source>
        <dbReference type="Proteomes" id="UP000515369"/>
    </source>
</evidence>
<dbReference type="Proteomes" id="UP000515369">
    <property type="component" value="Chromosome"/>
</dbReference>
<feature type="transmembrane region" description="Helical" evidence="2">
    <location>
        <begin position="57"/>
        <end position="75"/>
    </location>
</feature>
<feature type="compositionally biased region" description="Basic and acidic residues" evidence="1">
    <location>
        <begin position="302"/>
        <end position="312"/>
    </location>
</feature>
<dbReference type="KEGG" id="sfol:H3H32_32220"/>
<proteinExistence type="predicted"/>
<dbReference type="RefSeq" id="WP_182459830.1">
    <property type="nucleotide sequence ID" value="NZ_CP059732.1"/>
</dbReference>
<feature type="region of interest" description="Disordered" evidence="1">
    <location>
        <begin position="248"/>
        <end position="267"/>
    </location>
</feature>
<keyword evidence="2" id="KW-1133">Transmembrane helix</keyword>
<feature type="region of interest" description="Disordered" evidence="1">
    <location>
        <begin position="276"/>
        <end position="312"/>
    </location>
</feature>
<keyword evidence="4" id="KW-1185">Reference proteome</keyword>
<organism evidence="3 4">
    <name type="scientific">Spirosoma foliorum</name>
    <dbReference type="NCBI Taxonomy" id="2710596"/>
    <lineage>
        <taxon>Bacteria</taxon>
        <taxon>Pseudomonadati</taxon>
        <taxon>Bacteroidota</taxon>
        <taxon>Cytophagia</taxon>
        <taxon>Cytophagales</taxon>
        <taxon>Cytophagaceae</taxon>
        <taxon>Spirosoma</taxon>
    </lineage>
</organism>
<protein>
    <submittedName>
        <fullName evidence="3">Uncharacterized protein</fullName>
    </submittedName>
</protein>
<reference evidence="3 4" key="1">
    <citation type="submission" date="2020-07" db="EMBL/GenBank/DDBJ databases">
        <title>Spirosoma foliorum sp. nov., isolated from the leaves on the Nejang mountain Korea, Republic of.</title>
        <authorList>
            <person name="Ho H."/>
            <person name="Lee Y.-J."/>
            <person name="Nurcahyanto D.-A."/>
            <person name="Kim S.-G."/>
        </authorList>
    </citation>
    <scope>NUCLEOTIDE SEQUENCE [LARGE SCALE GENOMIC DNA]</scope>
    <source>
        <strain evidence="3 4">PL0136</strain>
    </source>
</reference>
<feature type="compositionally biased region" description="Basic and acidic residues" evidence="1">
    <location>
        <begin position="248"/>
        <end position="262"/>
    </location>
</feature>
<feature type="compositionally biased region" description="Basic and acidic residues" evidence="1">
    <location>
        <begin position="117"/>
        <end position="128"/>
    </location>
</feature>
<keyword evidence="2" id="KW-0472">Membrane</keyword>
<evidence type="ECO:0000313" key="3">
    <source>
        <dbReference type="EMBL" id="QMW02524.1"/>
    </source>
</evidence>
<evidence type="ECO:0000256" key="1">
    <source>
        <dbReference type="SAM" id="MobiDB-lite"/>
    </source>
</evidence>
<keyword evidence="2" id="KW-0812">Transmembrane</keyword>
<feature type="region of interest" description="Disordered" evidence="1">
    <location>
        <begin position="94"/>
        <end position="166"/>
    </location>
</feature>
<feature type="compositionally biased region" description="Polar residues" evidence="1">
    <location>
        <begin position="130"/>
        <end position="143"/>
    </location>
</feature>
<dbReference type="AlphaFoldDB" id="A0A7G5GUI2"/>
<evidence type="ECO:0000256" key="2">
    <source>
        <dbReference type="SAM" id="Phobius"/>
    </source>
</evidence>
<sequence>MKKQPEKQPIDDLFARKLGNMSLPPSDDGFARLQARMGQGKQEAKVVFWRNPAMQRYMAAAACLLLVCLFGWLYWPSSGTSPLNGVQVATTQSEKSTSIAKKPAQKQIDQEPSVDNKSTDQDNDRLNLEQRGSTEQVAQVNKSSEVDKQSHELTNVPASTHKASHKPVTIATDRPVLAQTSPANNKANPEVIKQEVAQPTVQPVIEQIAESKPIIKPAPAAERVLVVTIAEPEALVAAREAARTAVEEKSVAAADKPEKETKSGGLWQQVKRIKQGEVFARGDNTNDDERGLLGRAYTGLKHSLDKDKSAKQ</sequence>
<name>A0A7G5GUI2_9BACT</name>
<gene>
    <name evidence="3" type="ORF">H3H32_32220</name>
</gene>
<accession>A0A7G5GUI2</accession>
<dbReference type="EMBL" id="CP059732">
    <property type="protein sequence ID" value="QMW02524.1"/>
    <property type="molecule type" value="Genomic_DNA"/>
</dbReference>